<dbReference type="Gene3D" id="2.70.98.10">
    <property type="match status" value="1"/>
</dbReference>
<dbReference type="GO" id="GO:0030246">
    <property type="term" value="F:carbohydrate binding"/>
    <property type="evidence" value="ECO:0007669"/>
    <property type="project" value="InterPro"/>
</dbReference>
<dbReference type="InterPro" id="IPR011013">
    <property type="entry name" value="Gal_mutarotase_sf_dom"/>
</dbReference>
<dbReference type="STRING" id="1121895.GCA_000378485_00060"/>
<name>A0A0A2M2G4_9FLAO</name>
<dbReference type="AlphaFoldDB" id="A0A0A2M2G4"/>
<evidence type="ECO:0000256" key="1">
    <source>
        <dbReference type="ARBA" id="ARBA00001913"/>
    </source>
</evidence>
<dbReference type="EMBL" id="JRLX01000008">
    <property type="protein sequence ID" value="KGO86832.1"/>
    <property type="molecule type" value="Genomic_DNA"/>
</dbReference>
<dbReference type="InterPro" id="IPR037481">
    <property type="entry name" value="LacX"/>
</dbReference>
<dbReference type="PANTHER" id="PTHR11122:SF13">
    <property type="entry name" value="GLUCOSE-6-PHOSPHATE 1-EPIMERASE"/>
    <property type="match status" value="1"/>
</dbReference>
<gene>
    <name evidence="4" type="ORF">Q765_09420</name>
</gene>
<dbReference type="CDD" id="cd09024">
    <property type="entry name" value="Aldose_epim_lacX"/>
    <property type="match status" value="1"/>
</dbReference>
<dbReference type="Pfam" id="PF01263">
    <property type="entry name" value="Aldose_epim"/>
    <property type="match status" value="1"/>
</dbReference>
<evidence type="ECO:0000313" key="5">
    <source>
        <dbReference type="Proteomes" id="UP000030152"/>
    </source>
</evidence>
<dbReference type="RefSeq" id="WP_026299787.1">
    <property type="nucleotide sequence ID" value="NZ_JRLX01000008.1"/>
</dbReference>
<dbReference type="GO" id="GO:0016853">
    <property type="term" value="F:isomerase activity"/>
    <property type="evidence" value="ECO:0007669"/>
    <property type="project" value="InterPro"/>
</dbReference>
<dbReference type="OrthoDB" id="9795355at2"/>
<comment type="cofactor">
    <cofactor evidence="1">
        <name>Ca(2+)</name>
        <dbReference type="ChEBI" id="CHEBI:29108"/>
    </cofactor>
</comment>
<dbReference type="eggNOG" id="COG2017">
    <property type="taxonomic scope" value="Bacteria"/>
</dbReference>
<dbReference type="SUPFAM" id="SSF74650">
    <property type="entry name" value="Galactose mutarotase-like"/>
    <property type="match status" value="1"/>
</dbReference>
<dbReference type="PANTHER" id="PTHR11122">
    <property type="entry name" value="APOSPORY-ASSOCIATED PROTEIN C-RELATED"/>
    <property type="match status" value="1"/>
</dbReference>
<proteinExistence type="predicted"/>
<protein>
    <submittedName>
        <fullName evidence="4">Aldose epimerase</fullName>
    </submittedName>
</protein>
<evidence type="ECO:0000313" key="4">
    <source>
        <dbReference type="EMBL" id="KGO86832.1"/>
    </source>
</evidence>
<evidence type="ECO:0000256" key="2">
    <source>
        <dbReference type="ARBA" id="ARBA00011245"/>
    </source>
</evidence>
<comment type="caution">
    <text evidence="4">The sequence shown here is derived from an EMBL/GenBank/DDBJ whole genome shotgun (WGS) entry which is preliminary data.</text>
</comment>
<keyword evidence="5" id="KW-1185">Reference proteome</keyword>
<accession>A0A0A2M2G4</accession>
<organism evidence="4 5">
    <name type="scientific">Flavobacterium rivuli WB 3.3-2 = DSM 21788</name>
    <dbReference type="NCBI Taxonomy" id="1121895"/>
    <lineage>
        <taxon>Bacteria</taxon>
        <taxon>Pseudomonadati</taxon>
        <taxon>Bacteroidota</taxon>
        <taxon>Flavobacteriia</taxon>
        <taxon>Flavobacteriales</taxon>
        <taxon>Flavobacteriaceae</taxon>
        <taxon>Flavobacterium</taxon>
    </lineage>
</organism>
<dbReference type="InterPro" id="IPR008183">
    <property type="entry name" value="Aldose_1/G6P_1-epimerase"/>
</dbReference>
<dbReference type="GO" id="GO:0005975">
    <property type="term" value="P:carbohydrate metabolic process"/>
    <property type="evidence" value="ECO:0007669"/>
    <property type="project" value="InterPro"/>
</dbReference>
<sequence>MDITITNKQLTATINPKGAELNSLKSNTNTEYIWEGNAKYWGKHSPVLFPIVGTLKNNSYLYEGQVHALSRHGFARDNNFTVKNQTEDSVTFSLSSNDDTRRVYPFDFELELVYTIKDSTLFLDYVVTNKGDKPLPFSIGAHPAFALPGKFESYSLQFEQDEPLVSTQLTDDLLSDKTDILTAENGILPLTYKLFENDALIFKSLQSRAVTIKQDNKNILKVTYPNFPHLGIWTKENAPFLCIEPWQGYSDSPETKGNLIEKEGIILLNSGDKYTVGFSVKIYN</sequence>
<evidence type="ECO:0000256" key="3">
    <source>
        <dbReference type="ARBA" id="ARBA00022837"/>
    </source>
</evidence>
<keyword evidence="3" id="KW-0106">Calcium</keyword>
<comment type="subunit">
    <text evidence="2">Monomer.</text>
</comment>
<dbReference type="InterPro" id="IPR014718">
    <property type="entry name" value="GH-type_carb-bd"/>
</dbReference>
<dbReference type="Proteomes" id="UP000030152">
    <property type="component" value="Unassembled WGS sequence"/>
</dbReference>
<reference evidence="4 5" key="1">
    <citation type="submission" date="2013-09" db="EMBL/GenBank/DDBJ databases">
        <authorList>
            <person name="Zeng Z."/>
            <person name="Chen C."/>
        </authorList>
    </citation>
    <scope>NUCLEOTIDE SEQUENCE [LARGE SCALE GENOMIC DNA]</scope>
    <source>
        <strain evidence="4 5">WB 3.3-2</strain>
    </source>
</reference>